<protein>
    <submittedName>
        <fullName evidence="1">Uncharacterized protein</fullName>
    </submittedName>
</protein>
<dbReference type="EMBL" id="PQXO01001069">
    <property type="protein sequence ID" value="TGO81635.1"/>
    <property type="molecule type" value="Genomic_DNA"/>
</dbReference>
<dbReference type="SUPFAM" id="SSF53254">
    <property type="entry name" value="Phosphoglycerate mutase-like"/>
    <property type="match status" value="1"/>
</dbReference>
<dbReference type="InterPro" id="IPR050275">
    <property type="entry name" value="PGM_Phosphatase"/>
</dbReference>
<dbReference type="Proteomes" id="UP000297280">
    <property type="component" value="Unassembled WGS sequence"/>
</dbReference>
<proteinExistence type="predicted"/>
<dbReference type="PANTHER" id="PTHR48100">
    <property type="entry name" value="BROAD-SPECIFICITY PHOSPHATASE YOR283W-RELATED"/>
    <property type="match status" value="1"/>
</dbReference>
<dbReference type="PANTHER" id="PTHR48100:SF1">
    <property type="entry name" value="HISTIDINE PHOSPHATASE FAMILY PROTEIN-RELATED"/>
    <property type="match status" value="1"/>
</dbReference>
<dbReference type="Gene3D" id="3.40.50.1240">
    <property type="entry name" value="Phosphoglycerate mutase-like"/>
    <property type="match status" value="1"/>
</dbReference>
<dbReference type="Pfam" id="PF00300">
    <property type="entry name" value="His_Phos_1"/>
    <property type="match status" value="1"/>
</dbReference>
<accession>A0A4Z1K6R0</accession>
<reference evidence="1 2" key="1">
    <citation type="submission" date="2017-12" db="EMBL/GenBank/DDBJ databases">
        <title>Comparative genomics of Botrytis spp.</title>
        <authorList>
            <person name="Valero-Jimenez C.A."/>
            <person name="Tapia P."/>
            <person name="Veloso J."/>
            <person name="Silva-Moreno E."/>
            <person name="Staats M."/>
            <person name="Valdes J.H."/>
            <person name="Van Kan J.A.L."/>
        </authorList>
    </citation>
    <scope>NUCLEOTIDE SEQUENCE [LARGE SCALE GENOMIC DNA]</scope>
    <source>
        <strain evidence="1 2">MUCL3349</strain>
    </source>
</reference>
<evidence type="ECO:0000313" key="2">
    <source>
        <dbReference type="Proteomes" id="UP000297280"/>
    </source>
</evidence>
<gene>
    <name evidence="1" type="ORF">BPOR_1075g00050</name>
</gene>
<dbReference type="CDD" id="cd07067">
    <property type="entry name" value="HP_PGM_like"/>
    <property type="match status" value="1"/>
</dbReference>
<dbReference type="GO" id="GO:0016791">
    <property type="term" value="F:phosphatase activity"/>
    <property type="evidence" value="ECO:0007669"/>
    <property type="project" value="TreeGrafter"/>
</dbReference>
<evidence type="ECO:0000313" key="1">
    <source>
        <dbReference type="EMBL" id="TGO81635.1"/>
    </source>
</evidence>
<dbReference type="SMART" id="SM00855">
    <property type="entry name" value="PGAM"/>
    <property type="match status" value="1"/>
</dbReference>
<organism evidence="1 2">
    <name type="scientific">Botrytis porri</name>
    <dbReference type="NCBI Taxonomy" id="87229"/>
    <lineage>
        <taxon>Eukaryota</taxon>
        <taxon>Fungi</taxon>
        <taxon>Dikarya</taxon>
        <taxon>Ascomycota</taxon>
        <taxon>Pezizomycotina</taxon>
        <taxon>Leotiomycetes</taxon>
        <taxon>Helotiales</taxon>
        <taxon>Sclerotiniaceae</taxon>
        <taxon>Botrytis</taxon>
    </lineage>
</organism>
<dbReference type="GO" id="GO:0005737">
    <property type="term" value="C:cytoplasm"/>
    <property type="evidence" value="ECO:0007669"/>
    <property type="project" value="TreeGrafter"/>
</dbReference>
<dbReference type="AlphaFoldDB" id="A0A4Z1K6R0"/>
<sequence length="299" mass="34335">MNSNNTTELSHVDESLSRWMPPRLSTLLTDEFEGNASPPREGRTDRLVIFHFMRHGQAYSNVGELNNRGQLRDPKLTFDGIRQCELVRTVLNSNRNIKQIYCSPMIRTIETALITFRDVMKFSMKKSAIQVTAWDAIREWGSIPCCTGTPLAKLQEKFGHEIDFSLIKPGWEFNEEKHRDRSRADEVKQLLFKIARNVQELTRRGLISDIRDGDFLTRGTYYVPYEIAIVSHGGFLETMLAAELGGRASEFPYRNCFHNANMKSFSFETISGPDGVRYELTETKESKTRKYSRGPIHLG</sequence>
<comment type="caution">
    <text evidence="1">The sequence shown here is derived from an EMBL/GenBank/DDBJ whole genome shotgun (WGS) entry which is preliminary data.</text>
</comment>
<keyword evidence="2" id="KW-1185">Reference proteome</keyword>
<dbReference type="InterPro" id="IPR029033">
    <property type="entry name" value="His_PPase_superfam"/>
</dbReference>
<name>A0A4Z1K6R0_9HELO</name>
<dbReference type="InterPro" id="IPR013078">
    <property type="entry name" value="His_Pase_superF_clade-1"/>
</dbReference>